<dbReference type="RefSeq" id="XP_013928690.1">
    <property type="nucleotide sequence ID" value="XM_014073215.1"/>
</dbReference>
<keyword evidence="3" id="KW-1185">Reference proteome</keyword>
<gene>
    <name evidence="4" type="primary">LOC106554522</name>
</gene>
<dbReference type="AlphaFoldDB" id="A0A6I9YYP0"/>
<evidence type="ECO:0000256" key="1">
    <source>
        <dbReference type="ARBA" id="ARBA00022703"/>
    </source>
</evidence>
<accession>A0A6I9YYP0</accession>
<dbReference type="OrthoDB" id="6475906at2759"/>
<dbReference type="Proteomes" id="UP000504617">
    <property type="component" value="Unplaced"/>
</dbReference>
<dbReference type="Gene3D" id="3.10.20.10">
    <property type="match status" value="1"/>
</dbReference>
<evidence type="ECO:0000259" key="2">
    <source>
        <dbReference type="Pfam" id="PF02017"/>
    </source>
</evidence>
<dbReference type="Pfam" id="PF02017">
    <property type="entry name" value="CIDE-N"/>
    <property type="match status" value="1"/>
</dbReference>
<dbReference type="SUPFAM" id="SSF54277">
    <property type="entry name" value="CAD &amp; PB1 domains"/>
    <property type="match status" value="1"/>
</dbReference>
<proteinExistence type="predicted"/>
<reference evidence="4" key="1">
    <citation type="submission" date="2025-08" db="UniProtKB">
        <authorList>
            <consortium name="RefSeq"/>
        </authorList>
    </citation>
    <scope>IDENTIFICATION</scope>
    <source>
        <tissue evidence="4">Skeletal muscle</tissue>
    </source>
</reference>
<name>A0A6I9YYP0_9SAUR</name>
<keyword evidence="1" id="KW-0053">Apoptosis</keyword>
<feature type="domain" description="CIDE-N" evidence="2">
    <location>
        <begin position="37"/>
        <end position="66"/>
    </location>
</feature>
<dbReference type="PANTHER" id="PTHR12306:SF9">
    <property type="entry name" value="LIPID TRANSFERASE CIDEC"/>
    <property type="match status" value="1"/>
</dbReference>
<protein>
    <submittedName>
        <fullName evidence="4">Cell death activator CIDE-3-like</fullName>
    </submittedName>
</protein>
<evidence type="ECO:0000313" key="4">
    <source>
        <dbReference type="RefSeq" id="XP_013928690.1"/>
    </source>
</evidence>
<organism evidence="3 4">
    <name type="scientific">Thamnophis sirtalis</name>
    <dbReference type="NCBI Taxonomy" id="35019"/>
    <lineage>
        <taxon>Eukaryota</taxon>
        <taxon>Metazoa</taxon>
        <taxon>Chordata</taxon>
        <taxon>Craniata</taxon>
        <taxon>Vertebrata</taxon>
        <taxon>Euteleostomi</taxon>
        <taxon>Lepidosauria</taxon>
        <taxon>Squamata</taxon>
        <taxon>Bifurcata</taxon>
        <taxon>Unidentata</taxon>
        <taxon>Episquamata</taxon>
        <taxon>Toxicofera</taxon>
        <taxon>Serpentes</taxon>
        <taxon>Colubroidea</taxon>
        <taxon>Colubridae</taxon>
        <taxon>Natricinae</taxon>
        <taxon>Thamnophis</taxon>
    </lineage>
</organism>
<evidence type="ECO:0000313" key="3">
    <source>
        <dbReference type="Proteomes" id="UP000504617"/>
    </source>
</evidence>
<dbReference type="GO" id="GO:0006915">
    <property type="term" value="P:apoptotic process"/>
    <property type="evidence" value="ECO:0007669"/>
    <property type="project" value="UniProtKB-KW"/>
</dbReference>
<dbReference type="KEGG" id="tsr:106554522"/>
<dbReference type="InterPro" id="IPR003508">
    <property type="entry name" value="CIDE-N_dom"/>
</dbReference>
<dbReference type="PANTHER" id="PTHR12306">
    <property type="entry name" value="CELL DEATH ACTIVATOR CIDE"/>
    <property type="match status" value="1"/>
</dbReference>
<dbReference type="GeneID" id="106554522"/>
<dbReference type="GO" id="GO:0042981">
    <property type="term" value="P:regulation of apoptotic process"/>
    <property type="evidence" value="ECO:0007669"/>
    <property type="project" value="TreeGrafter"/>
</dbReference>
<sequence length="151" mass="16824">MACDITFLCRIVSPSSRCVSASASVTQQLLAGPAPRPRPYRVNNRERTLRKGIMAENLDDLLEKCKPSIWPSCSLTRSLSFSLSPISPGFPREALRWTLFTMQTTGHILLGTSCYMQQLLDTPEGQKEEALPSLFLPSIPLPSSLTRRMLQ</sequence>